<keyword evidence="3" id="KW-1185">Reference proteome</keyword>
<sequence length="142" mass="14671">MICTWFLLVGLTTSISDIISQPGQISAGAGPSLPLPPLPVNPMAVTSSSFDLLPDRIGFKLAVNYACGVTIAMETFLNESLLSKLPSMPPLPVVGGIVGGRAGPVEGVVKYINPIVLVGSTCINLGGICGKYNVNQNAMSVE</sequence>
<evidence type="ECO:0000313" key="3">
    <source>
        <dbReference type="Proteomes" id="UP000198287"/>
    </source>
</evidence>
<dbReference type="Proteomes" id="UP000198287">
    <property type="component" value="Unassembled WGS sequence"/>
</dbReference>
<feature type="signal peptide" evidence="1">
    <location>
        <begin position="1"/>
        <end position="20"/>
    </location>
</feature>
<organism evidence="2 3">
    <name type="scientific">Folsomia candida</name>
    <name type="common">Springtail</name>
    <dbReference type="NCBI Taxonomy" id="158441"/>
    <lineage>
        <taxon>Eukaryota</taxon>
        <taxon>Metazoa</taxon>
        <taxon>Ecdysozoa</taxon>
        <taxon>Arthropoda</taxon>
        <taxon>Hexapoda</taxon>
        <taxon>Collembola</taxon>
        <taxon>Entomobryomorpha</taxon>
        <taxon>Isotomoidea</taxon>
        <taxon>Isotomidae</taxon>
        <taxon>Proisotominae</taxon>
        <taxon>Folsomia</taxon>
    </lineage>
</organism>
<accession>A0A226EZV6</accession>
<protein>
    <submittedName>
        <fullName evidence="2">Uncharacterized protein</fullName>
    </submittedName>
</protein>
<dbReference type="AlphaFoldDB" id="A0A226EZV6"/>
<name>A0A226EZV6_FOLCA</name>
<evidence type="ECO:0000313" key="2">
    <source>
        <dbReference type="EMBL" id="OXA62421.1"/>
    </source>
</evidence>
<reference evidence="2 3" key="1">
    <citation type="submission" date="2015-12" db="EMBL/GenBank/DDBJ databases">
        <title>The genome of Folsomia candida.</title>
        <authorList>
            <person name="Faddeeva A."/>
            <person name="Derks M.F."/>
            <person name="Anvar Y."/>
            <person name="Smit S."/>
            <person name="Van Straalen N."/>
            <person name="Roelofs D."/>
        </authorList>
    </citation>
    <scope>NUCLEOTIDE SEQUENCE [LARGE SCALE GENOMIC DNA]</scope>
    <source>
        <strain evidence="2 3">VU population</strain>
        <tissue evidence="2">Whole body</tissue>
    </source>
</reference>
<comment type="caution">
    <text evidence="2">The sequence shown here is derived from an EMBL/GenBank/DDBJ whole genome shotgun (WGS) entry which is preliminary data.</text>
</comment>
<gene>
    <name evidence="2" type="ORF">Fcan01_03333</name>
</gene>
<evidence type="ECO:0000256" key="1">
    <source>
        <dbReference type="SAM" id="SignalP"/>
    </source>
</evidence>
<proteinExistence type="predicted"/>
<keyword evidence="1" id="KW-0732">Signal</keyword>
<dbReference type="EMBL" id="LNIX01000001">
    <property type="protein sequence ID" value="OXA62421.1"/>
    <property type="molecule type" value="Genomic_DNA"/>
</dbReference>
<feature type="chain" id="PRO_5013393591" evidence="1">
    <location>
        <begin position="21"/>
        <end position="142"/>
    </location>
</feature>